<dbReference type="EMBL" id="VZAD01000091">
    <property type="protein sequence ID" value="MQP12654.1"/>
    <property type="molecule type" value="Genomic_DNA"/>
</dbReference>
<evidence type="ECO:0000313" key="3">
    <source>
        <dbReference type="EMBL" id="MQP12654.1"/>
    </source>
</evidence>
<keyword evidence="1" id="KW-1133">Transmembrane helix</keyword>
<feature type="domain" description="Acyltransferase 3" evidence="2">
    <location>
        <begin position="20"/>
        <end position="219"/>
    </location>
</feature>
<dbReference type="InterPro" id="IPR050879">
    <property type="entry name" value="Acyltransferase_3"/>
</dbReference>
<comment type="caution">
    <text evidence="3">The sequence shown here is derived from an EMBL/GenBank/DDBJ whole genome shotgun (WGS) entry which is preliminary data.</text>
</comment>
<feature type="transmembrane region" description="Helical" evidence="1">
    <location>
        <begin position="180"/>
        <end position="200"/>
    </location>
</feature>
<sequence>MLILPVELFGIQSVFPSLMTVTHNGGTWFVSCIVICYLLFPLAILLIRTISKKCLCFVISMAYLVLLLSPWIVYIFHIEQIYSNPFFRFLEFLMGIVMAVNVKSLQIKYGWLNKKISILASYVFIVGVVMLLLKIQIPHVTYMSYSAVLLPFFAWQLLAHTTKPQLAKNKILKYCADISYAFFLMQLFVFKLTLNISAYFDLTKHICLFLIALLLCFCFASLGHGIIEHPLALRLKKKM</sequence>
<dbReference type="PANTHER" id="PTHR23028:SF53">
    <property type="entry name" value="ACYL_TRANSF_3 DOMAIN-CONTAINING PROTEIN"/>
    <property type="match status" value="1"/>
</dbReference>
<dbReference type="GO" id="GO:0016747">
    <property type="term" value="F:acyltransferase activity, transferring groups other than amino-acyl groups"/>
    <property type="evidence" value="ECO:0007669"/>
    <property type="project" value="InterPro"/>
</dbReference>
<keyword evidence="3" id="KW-0012">Acyltransferase</keyword>
<keyword evidence="1" id="KW-0472">Membrane</keyword>
<feature type="transmembrane region" description="Helical" evidence="1">
    <location>
        <begin position="86"/>
        <end position="104"/>
    </location>
</feature>
<feature type="transmembrane region" description="Helical" evidence="1">
    <location>
        <begin position="54"/>
        <end position="74"/>
    </location>
</feature>
<feature type="transmembrane region" description="Helical" evidence="1">
    <location>
        <begin position="116"/>
        <end position="136"/>
    </location>
</feature>
<dbReference type="InterPro" id="IPR002656">
    <property type="entry name" value="Acyl_transf_3_dom"/>
</dbReference>
<evidence type="ECO:0000256" key="1">
    <source>
        <dbReference type="SAM" id="Phobius"/>
    </source>
</evidence>
<keyword evidence="3" id="KW-0808">Transferase</keyword>
<dbReference type="Pfam" id="PF01757">
    <property type="entry name" value="Acyl_transf_3"/>
    <property type="match status" value="1"/>
</dbReference>
<keyword evidence="1" id="KW-0812">Transmembrane</keyword>
<feature type="transmembrane region" description="Helical" evidence="1">
    <location>
        <begin position="206"/>
        <end position="227"/>
    </location>
</feature>
<evidence type="ECO:0000313" key="4">
    <source>
        <dbReference type="Proteomes" id="UP000384372"/>
    </source>
</evidence>
<accession>A0A6A7WDU1</accession>
<dbReference type="GO" id="GO:0000271">
    <property type="term" value="P:polysaccharide biosynthetic process"/>
    <property type="evidence" value="ECO:0007669"/>
    <property type="project" value="TreeGrafter"/>
</dbReference>
<proteinExistence type="predicted"/>
<dbReference type="GO" id="GO:0016020">
    <property type="term" value="C:membrane"/>
    <property type="evidence" value="ECO:0007669"/>
    <property type="project" value="TreeGrafter"/>
</dbReference>
<protein>
    <submittedName>
        <fullName evidence="3">Acyltransferase</fullName>
    </submittedName>
</protein>
<dbReference type="OrthoDB" id="9796461at2"/>
<keyword evidence="4" id="KW-1185">Reference proteome</keyword>
<dbReference type="Proteomes" id="UP000384372">
    <property type="component" value="Unassembled WGS sequence"/>
</dbReference>
<evidence type="ECO:0000259" key="2">
    <source>
        <dbReference type="Pfam" id="PF01757"/>
    </source>
</evidence>
<organism evidence="3 4">
    <name type="scientific">Segatella copri</name>
    <dbReference type="NCBI Taxonomy" id="165179"/>
    <lineage>
        <taxon>Bacteria</taxon>
        <taxon>Pseudomonadati</taxon>
        <taxon>Bacteroidota</taxon>
        <taxon>Bacteroidia</taxon>
        <taxon>Bacteroidales</taxon>
        <taxon>Prevotellaceae</taxon>
        <taxon>Segatella</taxon>
    </lineage>
</organism>
<gene>
    <name evidence="3" type="ORF">F7D20_11975</name>
</gene>
<feature type="transmembrane region" description="Helical" evidence="1">
    <location>
        <begin position="28"/>
        <end position="47"/>
    </location>
</feature>
<reference evidence="3 4" key="1">
    <citation type="submission" date="2019-09" db="EMBL/GenBank/DDBJ databases">
        <title>Distinct polysaccharide growth profiles of human intestinal Prevotella copri isolates.</title>
        <authorList>
            <person name="Fehlner-Peach H."/>
            <person name="Magnabosco C."/>
            <person name="Raghavan V."/>
            <person name="Scher J.U."/>
            <person name="Tett A."/>
            <person name="Cox L.M."/>
            <person name="Gottsegen C."/>
            <person name="Watters A."/>
            <person name="Wiltshire- Gordon J.D."/>
            <person name="Segata N."/>
            <person name="Bonneau R."/>
            <person name="Littman D.R."/>
        </authorList>
    </citation>
    <scope>NUCLEOTIDE SEQUENCE [LARGE SCALE GENOMIC DNA]</scope>
    <source>
        <strain evidence="4">iAQ1173</strain>
    </source>
</reference>
<dbReference type="AlphaFoldDB" id="A0A6A7WDU1"/>
<name>A0A6A7WDU1_9BACT</name>
<dbReference type="PANTHER" id="PTHR23028">
    <property type="entry name" value="ACETYLTRANSFERASE"/>
    <property type="match status" value="1"/>
</dbReference>